<gene>
    <name evidence="2" type="ORF">PoB_000635000</name>
</gene>
<evidence type="ECO:0000256" key="1">
    <source>
        <dbReference type="SAM" id="MobiDB-lite"/>
    </source>
</evidence>
<evidence type="ECO:0000313" key="2">
    <source>
        <dbReference type="EMBL" id="GFN79844.1"/>
    </source>
</evidence>
<keyword evidence="3" id="KW-1185">Reference proteome</keyword>
<dbReference type="EMBL" id="BLXT01000744">
    <property type="protein sequence ID" value="GFN79844.1"/>
    <property type="molecule type" value="Genomic_DNA"/>
</dbReference>
<accession>A0AAV3YAN8</accession>
<feature type="region of interest" description="Disordered" evidence="1">
    <location>
        <begin position="30"/>
        <end position="49"/>
    </location>
</feature>
<evidence type="ECO:0000313" key="3">
    <source>
        <dbReference type="Proteomes" id="UP000735302"/>
    </source>
</evidence>
<dbReference type="AlphaFoldDB" id="A0AAV3YAN8"/>
<reference evidence="2 3" key="1">
    <citation type="journal article" date="2021" name="Elife">
        <title>Chloroplast acquisition without the gene transfer in kleptoplastic sea slugs, Plakobranchus ocellatus.</title>
        <authorList>
            <person name="Maeda T."/>
            <person name="Takahashi S."/>
            <person name="Yoshida T."/>
            <person name="Shimamura S."/>
            <person name="Takaki Y."/>
            <person name="Nagai Y."/>
            <person name="Toyoda A."/>
            <person name="Suzuki Y."/>
            <person name="Arimoto A."/>
            <person name="Ishii H."/>
            <person name="Satoh N."/>
            <person name="Nishiyama T."/>
            <person name="Hasebe M."/>
            <person name="Maruyama T."/>
            <person name="Minagawa J."/>
            <person name="Obokata J."/>
            <person name="Shigenobu S."/>
        </authorList>
    </citation>
    <scope>NUCLEOTIDE SEQUENCE [LARGE SCALE GENOMIC DNA]</scope>
</reference>
<organism evidence="2 3">
    <name type="scientific">Plakobranchus ocellatus</name>
    <dbReference type="NCBI Taxonomy" id="259542"/>
    <lineage>
        <taxon>Eukaryota</taxon>
        <taxon>Metazoa</taxon>
        <taxon>Spiralia</taxon>
        <taxon>Lophotrochozoa</taxon>
        <taxon>Mollusca</taxon>
        <taxon>Gastropoda</taxon>
        <taxon>Heterobranchia</taxon>
        <taxon>Euthyneura</taxon>
        <taxon>Panpulmonata</taxon>
        <taxon>Sacoglossa</taxon>
        <taxon>Placobranchoidea</taxon>
        <taxon>Plakobranchidae</taxon>
        <taxon>Plakobranchus</taxon>
    </lineage>
</organism>
<proteinExistence type="predicted"/>
<name>A0AAV3YAN8_9GAST</name>
<protein>
    <submittedName>
        <fullName evidence="2">Uncharacterized protein</fullName>
    </submittedName>
</protein>
<comment type="caution">
    <text evidence="2">The sequence shown here is derived from an EMBL/GenBank/DDBJ whole genome shotgun (WGS) entry which is preliminary data.</text>
</comment>
<sequence length="118" mass="13272">MGRQVSRYADIEAGEWTDMSTAAFQLHSGRKPMTRFEPVTRDRDETGEDELPTQMCAGVRMIYLPRQGAIAKAYTDFKEGQWGYADFNRLTEAGKPDKDATQCDGQAADDDDKTCFFA</sequence>
<dbReference type="Proteomes" id="UP000735302">
    <property type="component" value="Unassembled WGS sequence"/>
</dbReference>